<accession>A0AAJ6CHP4</accession>
<evidence type="ECO:0000313" key="4">
    <source>
        <dbReference type="EMBL" id="WFC98051.1"/>
    </source>
</evidence>
<feature type="compositionally biased region" description="Acidic residues" evidence="2">
    <location>
        <begin position="258"/>
        <end position="268"/>
    </location>
</feature>
<gene>
    <name evidence="4" type="primary">NOC4</name>
    <name evidence="4" type="ORF">MYAM1_000773</name>
</gene>
<keyword evidence="5" id="KW-1185">Reference proteome</keyword>
<dbReference type="GO" id="GO:0042254">
    <property type="term" value="P:ribosome biogenesis"/>
    <property type="evidence" value="ECO:0007669"/>
    <property type="project" value="InterPro"/>
</dbReference>
<protein>
    <submittedName>
        <fullName evidence="4">Maturation and nuclear export of 40S ribosomal subunits interacting protein</fullName>
    </submittedName>
</protein>
<dbReference type="Proteomes" id="UP001219567">
    <property type="component" value="Chromosome 1"/>
</dbReference>
<dbReference type="InterPro" id="IPR005612">
    <property type="entry name" value="CCAAT-binding_factor"/>
</dbReference>
<dbReference type="PANTHER" id="PTHR12455:SF0">
    <property type="entry name" value="NUCLEOLAR COMPLEX PROTEIN 4 HOMOLOG"/>
    <property type="match status" value="1"/>
</dbReference>
<sequence>MSVAPMDRVKAIQAQLANSTDLNPIVDLMQLARSLHTEIVDVPEKQVLKALTLAIRVLSQSFVAMCSSSTLDVSHVNESGFLLEKETSNDGHGQVSRWMAQQWNSFVFFVHEQLLLSPVSPVRLAALEVSMSLEVAACESLSCDAGKWSTTPFRVLVNTLLNRSVAEDVVDAMAESYLEIYDDVRYEFCREAARILRKIPDTSSRYAHVRSHVRKFLIRITAIPTEDDHLNNFLVPHLSKAPKRKKVKASQKPKFGEDGEGSEEDEDMKEAMSLVQNDQGSEDENADIEASQNRRTRRNKTLRELMHGLAAQRQAFASAWLTLLLPATQPSSNGSLQILGGPLSLAETHDTLVRLHAQILPHLPKPTMLHDFLVDCLDARGTTALLALNGLYTLIISHNLDYPAFYTRLYGLLDASVMHTKYRSRFMRMLDTFLSSTHLPVAIVASFLKRLSRLSLRATPAAIVEIVPFIWNLLRRHPSCMQMIHREWNGDHLALGPTGIEDPFDPNEPNPLNTNALDSSLWEVAALGAYHLSLNQQQRTMPTGGDTHYLSTVTTFASILAEPFTQQKYNLEEFLDTTYGTLFDTEARKTLQHKERSKPKAPPAVAPLEVTLNVPPMLPTKSATAEQATRRETRKRLRNYAFPTEETDTVGDVCTKLWRLS</sequence>
<name>A0AAJ6CHP4_9BASI</name>
<dbReference type="InterPro" id="IPR027193">
    <property type="entry name" value="Noc4"/>
</dbReference>
<proteinExistence type="inferred from homology"/>
<feature type="region of interest" description="Disordered" evidence="2">
    <location>
        <begin position="242"/>
        <end position="297"/>
    </location>
</feature>
<evidence type="ECO:0000259" key="3">
    <source>
        <dbReference type="Pfam" id="PF03914"/>
    </source>
</evidence>
<evidence type="ECO:0000256" key="2">
    <source>
        <dbReference type="SAM" id="MobiDB-lite"/>
    </source>
</evidence>
<dbReference type="Pfam" id="PF03914">
    <property type="entry name" value="CBF"/>
    <property type="match status" value="1"/>
</dbReference>
<feature type="compositionally biased region" description="Basic residues" evidence="2">
    <location>
        <begin position="242"/>
        <end position="251"/>
    </location>
</feature>
<dbReference type="EMBL" id="CP119943">
    <property type="protein sequence ID" value="WFC98051.1"/>
    <property type="molecule type" value="Genomic_DNA"/>
</dbReference>
<reference evidence="4 5" key="1">
    <citation type="submission" date="2023-03" db="EMBL/GenBank/DDBJ databases">
        <title>Mating type loci evolution in Malassezia.</title>
        <authorList>
            <person name="Coelho M.A."/>
        </authorList>
    </citation>
    <scope>NUCLEOTIDE SEQUENCE [LARGE SCALE GENOMIC DNA]</scope>
    <source>
        <strain evidence="4 5">CBS 9725</strain>
    </source>
</reference>
<dbReference type="AlphaFoldDB" id="A0AAJ6CHP4"/>
<organism evidence="4 5">
    <name type="scientific">Malassezia yamatoensis</name>
    <dbReference type="NCBI Taxonomy" id="253288"/>
    <lineage>
        <taxon>Eukaryota</taxon>
        <taxon>Fungi</taxon>
        <taxon>Dikarya</taxon>
        <taxon>Basidiomycota</taxon>
        <taxon>Ustilaginomycotina</taxon>
        <taxon>Malasseziomycetes</taxon>
        <taxon>Malasseziales</taxon>
        <taxon>Malasseziaceae</taxon>
        <taxon>Malassezia</taxon>
    </lineage>
</organism>
<dbReference type="GO" id="GO:0032040">
    <property type="term" value="C:small-subunit processome"/>
    <property type="evidence" value="ECO:0007669"/>
    <property type="project" value="TreeGrafter"/>
</dbReference>
<evidence type="ECO:0000256" key="1">
    <source>
        <dbReference type="ARBA" id="ARBA00007797"/>
    </source>
</evidence>
<evidence type="ECO:0000313" key="5">
    <source>
        <dbReference type="Proteomes" id="UP001219567"/>
    </source>
</evidence>
<dbReference type="PANTHER" id="PTHR12455">
    <property type="entry name" value="NUCLEOLAR COMPLEX PROTEIN 4"/>
    <property type="match status" value="1"/>
</dbReference>
<dbReference type="GO" id="GO:0030692">
    <property type="term" value="C:Noc4p-Nop14p complex"/>
    <property type="evidence" value="ECO:0007669"/>
    <property type="project" value="TreeGrafter"/>
</dbReference>
<comment type="similarity">
    <text evidence="1">Belongs to the CBF/MAK21 family.</text>
</comment>
<feature type="domain" description="CCAAT-binding factor" evidence="3">
    <location>
        <begin position="384"/>
        <end position="527"/>
    </location>
</feature>